<dbReference type="STRING" id="266940.Krad_2404"/>
<sequence length="342" mass="36277">MRGYGGEPWTPSRTCSPAPVPAGRSCCAATWTPPWALRVHDRAPLTVLAVVTGSAWVLRHGTAPQRIVSGDVAVVRGPDPYVVADDPDTPPQALIDVDQRCTTLDGVGVPLGWRGAGVWGNRDGDGGTQLLTGTYTEHGALNRRLLDALPALVVLRADAATAPVLTWLTQEVTHHAPGQEAVLDRLLDLLLVTALRAWFDTSRATAPGWYTAAADPVVGPALRLLQDHPEHPWTIGSLAAAAATSRATLARRFTALLGRPPMGYLTTWRLDLAADLLLEPGTTLTAVARRVGYGSPYALSAAFTRQFGISPTQHRDAGTRGAGHEALSGTTTHHAHVSTGRR</sequence>
<evidence type="ECO:0000259" key="5">
    <source>
        <dbReference type="PROSITE" id="PS01124"/>
    </source>
</evidence>
<dbReference type="KEGG" id="kra:Krad_2404"/>
<dbReference type="PROSITE" id="PS00041">
    <property type="entry name" value="HTH_ARAC_FAMILY_1"/>
    <property type="match status" value="1"/>
</dbReference>
<dbReference type="SMART" id="SM00342">
    <property type="entry name" value="HTH_ARAC"/>
    <property type="match status" value="1"/>
</dbReference>
<keyword evidence="1" id="KW-0805">Transcription regulation</keyword>
<dbReference type="Proteomes" id="UP000001116">
    <property type="component" value="Chromosome"/>
</dbReference>
<dbReference type="PANTHER" id="PTHR46796">
    <property type="entry name" value="HTH-TYPE TRANSCRIPTIONAL ACTIVATOR RHAS-RELATED"/>
    <property type="match status" value="1"/>
</dbReference>
<evidence type="ECO:0000313" key="6">
    <source>
        <dbReference type="EMBL" id="ABS03884.1"/>
    </source>
</evidence>
<dbReference type="EMBL" id="CP000750">
    <property type="protein sequence ID" value="ABS03884.1"/>
    <property type="molecule type" value="Genomic_DNA"/>
</dbReference>
<protein>
    <submittedName>
        <fullName evidence="6">Helix-turn-helix-domain containing protein AraC type</fullName>
    </submittedName>
</protein>
<dbReference type="GO" id="GO:0003700">
    <property type="term" value="F:DNA-binding transcription factor activity"/>
    <property type="evidence" value="ECO:0007669"/>
    <property type="project" value="InterPro"/>
</dbReference>
<dbReference type="Gene3D" id="1.10.10.60">
    <property type="entry name" value="Homeodomain-like"/>
    <property type="match status" value="2"/>
</dbReference>
<dbReference type="InterPro" id="IPR009057">
    <property type="entry name" value="Homeodomain-like_sf"/>
</dbReference>
<keyword evidence="7" id="KW-1185">Reference proteome</keyword>
<keyword evidence="2" id="KW-0238">DNA-binding</keyword>
<organism evidence="6 7">
    <name type="scientific">Kineococcus radiotolerans (strain ATCC BAA-149 / DSM 14245 / SRS30216)</name>
    <dbReference type="NCBI Taxonomy" id="266940"/>
    <lineage>
        <taxon>Bacteria</taxon>
        <taxon>Bacillati</taxon>
        <taxon>Actinomycetota</taxon>
        <taxon>Actinomycetes</taxon>
        <taxon>Kineosporiales</taxon>
        <taxon>Kineosporiaceae</taxon>
        <taxon>Kineococcus</taxon>
    </lineage>
</organism>
<feature type="region of interest" description="Disordered" evidence="4">
    <location>
        <begin position="312"/>
        <end position="342"/>
    </location>
</feature>
<reference evidence="7" key="1">
    <citation type="journal article" date="2008" name="PLoS ONE">
        <title>Survival in nuclear waste, extreme resistance, and potential applications gleaned from the genome sequence of Kineococcus radiotolerans SRS30216.</title>
        <authorList>
            <person name="Bagwell C.E."/>
            <person name="Bhat S."/>
            <person name="Hawkins G.M."/>
            <person name="Smith B.W."/>
            <person name="Biswas T."/>
            <person name="Hoover T.R."/>
            <person name="Saunders E."/>
            <person name="Han C.S."/>
            <person name="Tsodikov O.V."/>
            <person name="Shimkets L.J."/>
        </authorList>
    </citation>
    <scope>NUCLEOTIDE SEQUENCE [LARGE SCALE GENOMIC DNA]</scope>
    <source>
        <strain evidence="7">ATCC BAA-149 / DSM 14245 / SRS30216</strain>
    </source>
</reference>
<dbReference type="InterPro" id="IPR032783">
    <property type="entry name" value="AraC_lig"/>
</dbReference>
<feature type="compositionally biased region" description="Basic residues" evidence="4">
    <location>
        <begin position="333"/>
        <end position="342"/>
    </location>
</feature>
<dbReference type="Pfam" id="PF12833">
    <property type="entry name" value="HTH_18"/>
    <property type="match status" value="1"/>
</dbReference>
<evidence type="ECO:0000256" key="1">
    <source>
        <dbReference type="ARBA" id="ARBA00023015"/>
    </source>
</evidence>
<dbReference type="InterPro" id="IPR050204">
    <property type="entry name" value="AraC_XylS_family_regulators"/>
</dbReference>
<proteinExistence type="predicted"/>
<evidence type="ECO:0000256" key="4">
    <source>
        <dbReference type="SAM" id="MobiDB-lite"/>
    </source>
</evidence>
<evidence type="ECO:0000256" key="3">
    <source>
        <dbReference type="ARBA" id="ARBA00023163"/>
    </source>
</evidence>
<dbReference type="AlphaFoldDB" id="A6WAP5"/>
<evidence type="ECO:0000313" key="7">
    <source>
        <dbReference type="Proteomes" id="UP000001116"/>
    </source>
</evidence>
<dbReference type="PROSITE" id="PS01124">
    <property type="entry name" value="HTH_ARAC_FAMILY_2"/>
    <property type="match status" value="1"/>
</dbReference>
<dbReference type="InterPro" id="IPR018060">
    <property type="entry name" value="HTH_AraC"/>
</dbReference>
<dbReference type="eggNOG" id="COG2169">
    <property type="taxonomic scope" value="Bacteria"/>
</dbReference>
<dbReference type="SUPFAM" id="SSF46689">
    <property type="entry name" value="Homeodomain-like"/>
    <property type="match status" value="2"/>
</dbReference>
<accession>A6WAP5</accession>
<name>A6WAP5_KINRD</name>
<dbReference type="HOGENOM" id="CLU_000445_81_0_11"/>
<evidence type="ECO:0000256" key="2">
    <source>
        <dbReference type="ARBA" id="ARBA00023125"/>
    </source>
</evidence>
<gene>
    <name evidence="6" type="ordered locus">Krad_2404</name>
</gene>
<keyword evidence="3" id="KW-0804">Transcription</keyword>
<dbReference type="Pfam" id="PF12852">
    <property type="entry name" value="Cupin_6"/>
    <property type="match status" value="1"/>
</dbReference>
<feature type="domain" description="HTH araC/xylS-type" evidence="5">
    <location>
        <begin position="219"/>
        <end position="317"/>
    </location>
</feature>
<dbReference type="InterPro" id="IPR018062">
    <property type="entry name" value="HTH_AraC-typ_CS"/>
</dbReference>
<feature type="region of interest" description="Disordered" evidence="4">
    <location>
        <begin position="1"/>
        <end position="20"/>
    </location>
</feature>
<dbReference type="PANTHER" id="PTHR46796:SF13">
    <property type="entry name" value="HTH-TYPE TRANSCRIPTIONAL ACTIVATOR RHAS"/>
    <property type="match status" value="1"/>
</dbReference>
<dbReference type="GO" id="GO:0043565">
    <property type="term" value="F:sequence-specific DNA binding"/>
    <property type="evidence" value="ECO:0007669"/>
    <property type="project" value="InterPro"/>
</dbReference>